<name>A0A0D2VQU1_CAPO3</name>
<feature type="region of interest" description="Disordered" evidence="1">
    <location>
        <begin position="241"/>
        <end position="293"/>
    </location>
</feature>
<organism evidence="3 4">
    <name type="scientific">Capsaspora owczarzaki (strain ATCC 30864)</name>
    <dbReference type="NCBI Taxonomy" id="595528"/>
    <lineage>
        <taxon>Eukaryota</taxon>
        <taxon>Filasterea</taxon>
        <taxon>Capsaspora</taxon>
    </lineage>
</organism>
<dbReference type="InParanoid" id="A0A0D2VQU1"/>
<reference evidence="4" key="1">
    <citation type="submission" date="2011-02" db="EMBL/GenBank/DDBJ databases">
        <title>The Genome Sequence of Capsaspora owczarzaki ATCC 30864.</title>
        <authorList>
            <person name="Russ C."/>
            <person name="Cuomo C."/>
            <person name="Burger G."/>
            <person name="Gray M.W."/>
            <person name="Holland P.W.H."/>
            <person name="King N."/>
            <person name="Lang F.B.F."/>
            <person name="Roger A.J."/>
            <person name="Ruiz-Trillo I."/>
            <person name="Young S.K."/>
            <person name="Zeng Q."/>
            <person name="Gargeya S."/>
            <person name="Alvarado L."/>
            <person name="Berlin A."/>
            <person name="Chapman S.B."/>
            <person name="Chen Z."/>
            <person name="Freedman E."/>
            <person name="Gellesch M."/>
            <person name="Goldberg J."/>
            <person name="Griggs A."/>
            <person name="Gujja S."/>
            <person name="Heilman E."/>
            <person name="Heiman D."/>
            <person name="Howarth C."/>
            <person name="Mehta T."/>
            <person name="Neiman D."/>
            <person name="Pearson M."/>
            <person name="Roberts A."/>
            <person name="Saif S."/>
            <person name="Shea T."/>
            <person name="Shenoy N."/>
            <person name="Sisk P."/>
            <person name="Stolte C."/>
            <person name="Sykes S."/>
            <person name="White J."/>
            <person name="Yandava C."/>
            <person name="Haas B."/>
            <person name="Nusbaum C."/>
            <person name="Birren B."/>
        </authorList>
    </citation>
    <scope>NUCLEOTIDE SEQUENCE</scope>
    <source>
        <strain evidence="4">ATCC 30864</strain>
    </source>
</reference>
<dbReference type="AlphaFoldDB" id="A0A0D2VQU1"/>
<feature type="domain" description="Spore protein YkvP/CgeB glycosyl transferase-like" evidence="2">
    <location>
        <begin position="527"/>
        <end position="634"/>
    </location>
</feature>
<feature type="region of interest" description="Disordered" evidence="1">
    <location>
        <begin position="149"/>
        <end position="184"/>
    </location>
</feature>
<dbReference type="InterPro" id="IPR055259">
    <property type="entry name" value="YkvP/CgeB_Glyco_trans-like"/>
</dbReference>
<dbReference type="PhylomeDB" id="A0A0D2VQU1"/>
<keyword evidence="4" id="KW-1185">Reference proteome</keyword>
<feature type="region of interest" description="Disordered" evidence="1">
    <location>
        <begin position="67"/>
        <end position="90"/>
    </location>
</feature>
<sequence>MRIGVVLVRQLFARRRRVTAVAAAVLMLLAALTLLSYGNVPPQLESIASVAPQSAYDRAWFAPAGGTLHSDTSTTSAAPGSAATHARSTDETLPANQAHLGEVVAALIAHCPGEQARRLPDAPAVVGGWPVPGPAQRRLAMLTDDNQSLHNHQAGSQDDSSTAGQSLVAEQQAQQPERGRPRRKMTQLDEFDLPATNEQQLAEQSSQQHQQQLGMIDTANTQPEQQAEAAESRELLLRQQLSSSGAGGDTSPVRQGGVLLPQQQPPGKMPDSHQQQAQPSPSPARTSNSAADQTVAAIQASNRITPTIPAFESYRYSTTLTMFVIADIATFDLLEPELRAIMPDRQSWRVDVDEVQPQLILIQPSWTHRWRDDLFSSNESTALIQMVEYARLTYGTKSIYWNTEDPHHFDQFVHSSILRHVDGVFTTEEQCVAKYRAVLGHERVGLMPMGVQPARVNPIGMYRPRTKGYAFAGTYGFQDKFLSRTQWLDMMLLSARERGLVIYDRNSHVTSDAVLKFPTVVYGDLIRPSLRFNETIAAYQSHDVQINVNSVMDSHTTCSRRALDATLRGTPVLSSPSPAMANFLGQDGVVEIHSPDDVVQAMQRLDSTLTRERIALNGQRRLLASHTMQHLLHHALTATDLNDRFPQPSKHISLAVCLPLDPCSYSTNEADIKSFRASCVHSRTMAAVRLVNRVVIDRHMDLSIGFFLRENLPSKSSNTTRCATFETLARELNATMTKHLNPAQPRVLALNGHPFAREADCYNYAVSSALPQTRFITFPNVRHYYGRNFFRDLLPAFDYTFAAIVGKSSVYATLQRDDPTRACHQQLDALLVSDLAHAYPSIGLTHETLGLELYRPELQNEYVDSLGVAVTAVFRMDVFQQLQFARDVNRPLEQLLRRATQRKIVMYSTNRHNFILNNQSGECSLPVISDSAIAFTSW</sequence>
<accession>A0A0D2VQU1</accession>
<feature type="compositionally biased region" description="Polar residues" evidence="1">
    <location>
        <begin position="149"/>
        <end position="175"/>
    </location>
</feature>
<evidence type="ECO:0000313" key="4">
    <source>
        <dbReference type="Proteomes" id="UP000008743"/>
    </source>
</evidence>
<evidence type="ECO:0000256" key="1">
    <source>
        <dbReference type="SAM" id="MobiDB-lite"/>
    </source>
</evidence>
<dbReference type="OrthoDB" id="10661918at2759"/>
<proteinExistence type="predicted"/>
<protein>
    <recommendedName>
        <fullName evidence="2">Spore protein YkvP/CgeB glycosyl transferase-like domain-containing protein</fullName>
    </recommendedName>
</protein>
<dbReference type="Proteomes" id="UP000008743">
    <property type="component" value="Unassembled WGS sequence"/>
</dbReference>
<feature type="compositionally biased region" description="Low complexity" evidence="1">
    <location>
        <begin position="70"/>
        <end position="86"/>
    </location>
</feature>
<gene>
    <name evidence="3" type="ORF">CAOG_003937</name>
</gene>
<evidence type="ECO:0000313" key="3">
    <source>
        <dbReference type="EMBL" id="KJE93097.1"/>
    </source>
</evidence>
<dbReference type="Pfam" id="PF13524">
    <property type="entry name" value="Glyco_trans_1_2"/>
    <property type="match status" value="1"/>
</dbReference>
<evidence type="ECO:0000259" key="2">
    <source>
        <dbReference type="Pfam" id="PF13524"/>
    </source>
</evidence>
<dbReference type="EMBL" id="KE346364">
    <property type="protein sequence ID" value="KJE93097.1"/>
    <property type="molecule type" value="Genomic_DNA"/>
</dbReference>